<comment type="caution">
    <text evidence="8">The sequence shown here is derived from an EMBL/GenBank/DDBJ whole genome shotgun (WGS) entry which is preliminary data.</text>
</comment>
<dbReference type="EC" id="2.1.1.72" evidence="2"/>
<organism evidence="8 9">
    <name type="scientific">Sphingobium rhizovicinum</name>
    <dbReference type="NCBI Taxonomy" id="432308"/>
    <lineage>
        <taxon>Bacteria</taxon>
        <taxon>Pseudomonadati</taxon>
        <taxon>Pseudomonadota</taxon>
        <taxon>Alphaproteobacteria</taxon>
        <taxon>Sphingomonadales</taxon>
        <taxon>Sphingomonadaceae</taxon>
        <taxon>Sphingobium</taxon>
    </lineage>
</organism>
<dbReference type="InterPro" id="IPR002941">
    <property type="entry name" value="DNA_methylase_N4/N6"/>
</dbReference>
<evidence type="ECO:0000256" key="4">
    <source>
        <dbReference type="ARBA" id="ARBA00022679"/>
    </source>
</evidence>
<dbReference type="InterPro" id="IPR002052">
    <property type="entry name" value="DNA_methylase_N6_adenine_CS"/>
</dbReference>
<evidence type="ECO:0000256" key="5">
    <source>
        <dbReference type="ARBA" id="ARBA00022691"/>
    </source>
</evidence>
<evidence type="ECO:0000313" key="8">
    <source>
        <dbReference type="EMBL" id="MFC3439999.1"/>
    </source>
</evidence>
<dbReference type="PIRSF" id="PIRSF015855">
    <property type="entry name" value="TypeIII_Mtase_mKpnI"/>
    <property type="match status" value="1"/>
</dbReference>
<evidence type="ECO:0000256" key="1">
    <source>
        <dbReference type="ARBA" id="ARBA00006594"/>
    </source>
</evidence>
<dbReference type="PRINTS" id="PR00506">
    <property type="entry name" value="D21N6MTFRASE"/>
</dbReference>
<dbReference type="GO" id="GO:0008168">
    <property type="term" value="F:methyltransferase activity"/>
    <property type="evidence" value="ECO:0007669"/>
    <property type="project" value="UniProtKB-KW"/>
</dbReference>
<keyword evidence="9" id="KW-1185">Reference proteome</keyword>
<dbReference type="PROSITE" id="PS00092">
    <property type="entry name" value="N6_MTASE"/>
    <property type="match status" value="1"/>
</dbReference>
<name>A0ABV7N925_9SPHN</name>
<gene>
    <name evidence="8" type="ORF">ACFOKF_02095</name>
</gene>
<evidence type="ECO:0000256" key="2">
    <source>
        <dbReference type="ARBA" id="ARBA00011900"/>
    </source>
</evidence>
<keyword evidence="4 8" id="KW-0808">Transferase</keyword>
<proteinExistence type="inferred from homology"/>
<feature type="domain" description="DNA methylase N-4/N-6" evidence="7">
    <location>
        <begin position="119"/>
        <end position="489"/>
    </location>
</feature>
<sequence>MPEMKKLVLNDPDTRSADIIAANVDALKILFPEAFAEGVIDFDVLRQMLGDAVGEKDEKYGLNWHGKRNARQIALTPSSGTLLPCPDDSVDWAGTQNLMIEGDNLEVLKLLQKSYARKVKLVYIDPPYNTNGDFIYPDRYADTLNDYLSYTGQKVNGDWAVSESARDTGGRKHSNWLSMMLPRIKLSHMLLRDDGFLLIHIDEHEIANAISLVSEIYGEENFLGPIIWDKRNPKGDATKIAVQHEYILVFAKRSDVVKELHPLKRSKGNAEAMLTRAAQFFSRIGKEIAPDDLRNVIRDYRLDIDPKQYARAYGLGDAIADYQAWLAKQDTSGGEAAYKYIDEDGEVFRTVSMAWPNKKKAPAEYFIPLIHPVTGQPCPVPDRGWRNPPETMRRLLAEERIVFGKDHSKQPERKYLLRENMDENVPSVLPYGGSDDALLGRMGIPFDNPKPLEFAKQLIRIFAGDDGIVLDFFAGSGTVGQACLELARDSGRRNRFILVQLPEPIEGHKRFRTIFEITKQRVRQTSDAIRNGAQPAKGDFGFRVFRLATSNIVAWEPNMADLNGALFANAEHLVPGRSEQDILFELLLKLGLDLCVSVETKTIDGSQVYSVGDGALIACLADGIDPDKVETLADGILAWWKDLAPAVETRAVFKDSGFADDIAKANMAAILSQSGITDIRSL</sequence>
<evidence type="ECO:0000259" key="7">
    <source>
        <dbReference type="Pfam" id="PF01555"/>
    </source>
</evidence>
<dbReference type="Proteomes" id="UP001595681">
    <property type="component" value="Unassembled WGS sequence"/>
</dbReference>
<keyword evidence="3 8" id="KW-0489">Methyltransferase</keyword>
<dbReference type="InterPro" id="IPR029063">
    <property type="entry name" value="SAM-dependent_MTases_sf"/>
</dbReference>
<reference evidence="9" key="1">
    <citation type="journal article" date="2019" name="Int. J. Syst. Evol. Microbiol.">
        <title>The Global Catalogue of Microorganisms (GCM) 10K type strain sequencing project: providing services to taxonomists for standard genome sequencing and annotation.</title>
        <authorList>
            <consortium name="The Broad Institute Genomics Platform"/>
            <consortium name="The Broad Institute Genome Sequencing Center for Infectious Disease"/>
            <person name="Wu L."/>
            <person name="Ma J."/>
        </authorList>
    </citation>
    <scope>NUCLEOTIDE SEQUENCE [LARGE SCALE GENOMIC DNA]</scope>
    <source>
        <strain evidence="9">CCM 7491</strain>
    </source>
</reference>
<evidence type="ECO:0000256" key="6">
    <source>
        <dbReference type="ARBA" id="ARBA00047942"/>
    </source>
</evidence>
<evidence type="ECO:0000256" key="3">
    <source>
        <dbReference type="ARBA" id="ARBA00022603"/>
    </source>
</evidence>
<dbReference type="EMBL" id="JBHRVU010000004">
    <property type="protein sequence ID" value="MFC3439999.1"/>
    <property type="molecule type" value="Genomic_DNA"/>
</dbReference>
<comment type="catalytic activity">
    <reaction evidence="6">
        <text>a 2'-deoxyadenosine in DNA + S-adenosyl-L-methionine = an N(6)-methyl-2'-deoxyadenosine in DNA + S-adenosyl-L-homocysteine + H(+)</text>
        <dbReference type="Rhea" id="RHEA:15197"/>
        <dbReference type="Rhea" id="RHEA-COMP:12418"/>
        <dbReference type="Rhea" id="RHEA-COMP:12419"/>
        <dbReference type="ChEBI" id="CHEBI:15378"/>
        <dbReference type="ChEBI" id="CHEBI:57856"/>
        <dbReference type="ChEBI" id="CHEBI:59789"/>
        <dbReference type="ChEBI" id="CHEBI:90615"/>
        <dbReference type="ChEBI" id="CHEBI:90616"/>
        <dbReference type="EC" id="2.1.1.72"/>
    </reaction>
</comment>
<dbReference type="Gene3D" id="3.40.50.150">
    <property type="entry name" value="Vaccinia Virus protein VP39"/>
    <property type="match status" value="1"/>
</dbReference>
<dbReference type="Pfam" id="PF01555">
    <property type="entry name" value="N6_N4_Mtase"/>
    <property type="match status" value="1"/>
</dbReference>
<dbReference type="GO" id="GO:0032259">
    <property type="term" value="P:methylation"/>
    <property type="evidence" value="ECO:0007669"/>
    <property type="project" value="UniProtKB-KW"/>
</dbReference>
<comment type="similarity">
    <text evidence="1">Belongs to the N(4)/N(6)-methyltransferase family.</text>
</comment>
<dbReference type="RefSeq" id="WP_380792740.1">
    <property type="nucleotide sequence ID" value="NZ_JBHRVU010000004.1"/>
</dbReference>
<accession>A0ABV7N925</accession>
<protein>
    <recommendedName>
        <fullName evidence="2">site-specific DNA-methyltransferase (adenine-specific)</fullName>
        <ecNumber evidence="2">2.1.1.72</ecNumber>
    </recommendedName>
</protein>
<evidence type="ECO:0000313" key="9">
    <source>
        <dbReference type="Proteomes" id="UP001595681"/>
    </source>
</evidence>
<dbReference type="InterPro" id="IPR002295">
    <property type="entry name" value="N4/N6-MTase_EcoPI_Mod-like"/>
</dbReference>
<keyword evidence="5" id="KW-0949">S-adenosyl-L-methionine</keyword>
<dbReference type="SUPFAM" id="SSF53335">
    <property type="entry name" value="S-adenosyl-L-methionine-dependent methyltransferases"/>
    <property type="match status" value="1"/>
</dbReference>